<comment type="caution">
    <text evidence="1">The sequence shown here is derived from an EMBL/GenBank/DDBJ whole genome shotgun (WGS) entry which is preliminary data.</text>
</comment>
<evidence type="ECO:0000313" key="1">
    <source>
        <dbReference type="EMBL" id="KAJ7768507.1"/>
    </source>
</evidence>
<reference evidence="1" key="1">
    <citation type="submission" date="2023-03" db="EMBL/GenBank/DDBJ databases">
        <title>Massive genome expansion in bonnet fungi (Mycena s.s.) driven by repeated elements and novel gene families across ecological guilds.</title>
        <authorList>
            <consortium name="Lawrence Berkeley National Laboratory"/>
            <person name="Harder C.B."/>
            <person name="Miyauchi S."/>
            <person name="Viragh M."/>
            <person name="Kuo A."/>
            <person name="Thoen E."/>
            <person name="Andreopoulos B."/>
            <person name="Lu D."/>
            <person name="Skrede I."/>
            <person name="Drula E."/>
            <person name="Henrissat B."/>
            <person name="Morin E."/>
            <person name="Kohler A."/>
            <person name="Barry K."/>
            <person name="LaButti K."/>
            <person name="Morin E."/>
            <person name="Salamov A."/>
            <person name="Lipzen A."/>
            <person name="Mereny Z."/>
            <person name="Hegedus B."/>
            <person name="Baldrian P."/>
            <person name="Stursova M."/>
            <person name="Weitz H."/>
            <person name="Taylor A."/>
            <person name="Grigoriev I.V."/>
            <person name="Nagy L.G."/>
            <person name="Martin F."/>
            <person name="Kauserud H."/>
        </authorList>
    </citation>
    <scope>NUCLEOTIDE SEQUENCE</scope>
    <source>
        <strain evidence="1">CBHHK182m</strain>
    </source>
</reference>
<sequence>MADSQLYSRRLLPKGHGYPLFRPQPSNDLPIEYRRLGASIGDVGVITADGYFDFIFSICAAADSPINALGVPKGFKQVALPPGAIFYAKEHHPPGCDISNTTTKKRRLDLDAAVEDNVFLPVGAGATVQITASARQFASLVLPKGASRCNLRSLQQFESYAIENGPEWYSFINGHLKRKVENRSLYLVTGVDKSSSGAWRRWTISRGITRYP</sequence>
<organism evidence="1 2">
    <name type="scientific">Mycena metata</name>
    <dbReference type="NCBI Taxonomy" id="1033252"/>
    <lineage>
        <taxon>Eukaryota</taxon>
        <taxon>Fungi</taxon>
        <taxon>Dikarya</taxon>
        <taxon>Basidiomycota</taxon>
        <taxon>Agaricomycotina</taxon>
        <taxon>Agaricomycetes</taxon>
        <taxon>Agaricomycetidae</taxon>
        <taxon>Agaricales</taxon>
        <taxon>Marasmiineae</taxon>
        <taxon>Mycenaceae</taxon>
        <taxon>Mycena</taxon>
    </lineage>
</organism>
<dbReference type="Proteomes" id="UP001215598">
    <property type="component" value="Unassembled WGS sequence"/>
</dbReference>
<evidence type="ECO:0000313" key="2">
    <source>
        <dbReference type="Proteomes" id="UP001215598"/>
    </source>
</evidence>
<keyword evidence="2" id="KW-1185">Reference proteome</keyword>
<gene>
    <name evidence="1" type="ORF">B0H16DRAFT_318585</name>
</gene>
<protein>
    <submittedName>
        <fullName evidence="1">Uncharacterized protein</fullName>
    </submittedName>
</protein>
<dbReference type="AlphaFoldDB" id="A0AAD7NNI0"/>
<accession>A0AAD7NNI0</accession>
<name>A0AAD7NNI0_9AGAR</name>
<dbReference type="EMBL" id="JARKIB010000020">
    <property type="protein sequence ID" value="KAJ7768507.1"/>
    <property type="molecule type" value="Genomic_DNA"/>
</dbReference>
<proteinExistence type="predicted"/>